<sequence>MSISGLLKYYDPELPGCKLAEDRHYFVGRILNSKEGGKSYTSCHKAEYCTDKSNKCDIEWKEGPNYVFSDVSVILSEICISPPHV</sequence>
<dbReference type="AlphaFoldDB" id="A0A0B1S6G9"/>
<keyword evidence="2" id="KW-1185">Reference proteome</keyword>
<reference evidence="1 2" key="1">
    <citation type="submission" date="2014-03" db="EMBL/GenBank/DDBJ databases">
        <title>Draft genome of the hookworm Oesophagostomum dentatum.</title>
        <authorList>
            <person name="Mitreva M."/>
        </authorList>
    </citation>
    <scope>NUCLEOTIDE SEQUENCE [LARGE SCALE GENOMIC DNA]</scope>
    <source>
        <strain evidence="1 2">OD-Hann</strain>
    </source>
</reference>
<proteinExistence type="predicted"/>
<gene>
    <name evidence="1" type="ORF">OESDEN_19806</name>
</gene>
<name>A0A0B1S6G9_OESDE</name>
<evidence type="ECO:0000313" key="2">
    <source>
        <dbReference type="Proteomes" id="UP000053660"/>
    </source>
</evidence>
<evidence type="ECO:0000313" key="1">
    <source>
        <dbReference type="EMBL" id="KHJ80519.1"/>
    </source>
</evidence>
<dbReference type="EMBL" id="KN600380">
    <property type="protein sequence ID" value="KHJ80519.1"/>
    <property type="molecule type" value="Genomic_DNA"/>
</dbReference>
<dbReference type="Proteomes" id="UP000053660">
    <property type="component" value="Unassembled WGS sequence"/>
</dbReference>
<organism evidence="1 2">
    <name type="scientific">Oesophagostomum dentatum</name>
    <name type="common">Nodular worm</name>
    <dbReference type="NCBI Taxonomy" id="61180"/>
    <lineage>
        <taxon>Eukaryota</taxon>
        <taxon>Metazoa</taxon>
        <taxon>Ecdysozoa</taxon>
        <taxon>Nematoda</taxon>
        <taxon>Chromadorea</taxon>
        <taxon>Rhabditida</taxon>
        <taxon>Rhabditina</taxon>
        <taxon>Rhabditomorpha</taxon>
        <taxon>Strongyloidea</taxon>
        <taxon>Strongylidae</taxon>
        <taxon>Oesophagostomum</taxon>
    </lineage>
</organism>
<protein>
    <submittedName>
        <fullName evidence="1">Uncharacterized protein</fullName>
    </submittedName>
</protein>
<accession>A0A0B1S6G9</accession>